<evidence type="ECO:0000256" key="1">
    <source>
        <dbReference type="ARBA" id="ARBA00001931"/>
    </source>
</evidence>
<proteinExistence type="inferred from homology"/>
<dbReference type="OrthoDB" id="416253at2759"/>
<accession>A0A8J1UJ51</accession>
<dbReference type="PANTHER" id="PTHR32303:SF4">
    <property type="entry name" value="QUINOPROTEIN GLUCOSE DEHYDROGENASE"/>
    <property type="match status" value="1"/>
</dbReference>
<dbReference type="GO" id="GO:0016491">
    <property type="term" value="F:oxidoreductase activity"/>
    <property type="evidence" value="ECO:0007669"/>
    <property type="project" value="UniProtKB-KW"/>
</dbReference>
<evidence type="ECO:0000313" key="5">
    <source>
        <dbReference type="EMBL" id="CAH1792934.1"/>
    </source>
</evidence>
<dbReference type="Proteomes" id="UP000749559">
    <property type="component" value="Unassembled WGS sequence"/>
</dbReference>
<sequence>MMSAFVFLLLCFASCHAGKPEIEEMNKKCNGMQHYEIQKGDRMWKMCNSVKDDYQARYGRLGQWNCKLYVKSGDAYTIKVKIITMKKRRMFIHILIDHEGNLIGEQKGPFRRDTCISLSEYWENYGNPVGGTRYSPLLDINVNNVKKLKLAWTYRYGTGHERYEAEKFNLDDQSTPIMVEDGSKHRNDVLISCTPLREMYALDPSTGVEIWRNSDGITPYIKDSGRLTCRGVATWLDPLKKRGSLCKRSIYLPTVDHRLIAVDAATGKRCTNFGVEGFVDLKVASPDVHCLTYMYAPAVVMETLILGQRISDDCGSDAPKGLAPAFHARTGKFMWKFMIIPTDPDDPAMKTYRNGTKYVGSGNAWAPLSGDNELGLVYMATSSANLDHMGTHRIGDNHYCDSVVALNATDGKLVWFRQLVHHDVFDYDLNNQPVIGEITRRGKRQKVVLQGTKMGFLFVLNAETGDPVFGIKEHPVPSISELPGEIISPTQPFPVDDFLRLAKETVDMRPGKDLWGRTPADEEACIEYMNNSGIDPIGEIFMPARFSKASLWVPGVLGGMIFGGGVALDPTRSIAVAATQNDYWIHQLFHKNNTSPLSPWCKIFMYNDSITIPYADCYGFSNTLQKCNKPPWAMLHAIDLNNGRKLWTVPNGLEFDPNDPSNEERRSWSSGGILLTGGGLVIAGNTDDRYLRAFNIDTGELLYQSQEPMIAMAVGNPITYRTSGKQYIVITASGYKLQGLYPEEARSDHVYAFALLA</sequence>
<evidence type="ECO:0000256" key="2">
    <source>
        <dbReference type="ARBA" id="ARBA00008156"/>
    </source>
</evidence>
<comment type="caution">
    <text evidence="5">The sequence shown here is derived from an EMBL/GenBank/DDBJ whole genome shotgun (WGS) entry which is preliminary data.</text>
</comment>
<dbReference type="InterPro" id="IPR011047">
    <property type="entry name" value="Quinoprotein_ADH-like_sf"/>
</dbReference>
<comment type="cofactor">
    <cofactor evidence="1">
        <name>pyrroloquinoline quinone</name>
        <dbReference type="ChEBI" id="CHEBI:58442"/>
    </cofactor>
</comment>
<dbReference type="AlphaFoldDB" id="A0A8J1UJ51"/>
<dbReference type="PANTHER" id="PTHR32303">
    <property type="entry name" value="QUINOPROTEIN ALCOHOL DEHYDROGENASE (CYTOCHROME C)"/>
    <property type="match status" value="1"/>
</dbReference>
<feature type="domain" description="Pyrrolo-quinoline quinone repeat" evidence="4">
    <location>
        <begin position="122"/>
        <end position="728"/>
    </location>
</feature>
<evidence type="ECO:0000259" key="4">
    <source>
        <dbReference type="Pfam" id="PF01011"/>
    </source>
</evidence>
<comment type="similarity">
    <text evidence="2">Belongs to the bacterial PQQ dehydrogenase family.</text>
</comment>
<gene>
    <name evidence="5" type="ORF">OFUS_LOCUS17846</name>
</gene>
<reference evidence="5" key="1">
    <citation type="submission" date="2022-03" db="EMBL/GenBank/DDBJ databases">
        <authorList>
            <person name="Martin C."/>
        </authorList>
    </citation>
    <scope>NUCLEOTIDE SEQUENCE</scope>
</reference>
<evidence type="ECO:0000313" key="6">
    <source>
        <dbReference type="Proteomes" id="UP000749559"/>
    </source>
</evidence>
<dbReference type="EMBL" id="CAIIXF020000008">
    <property type="protein sequence ID" value="CAH1792934.1"/>
    <property type="molecule type" value="Genomic_DNA"/>
</dbReference>
<keyword evidence="3" id="KW-0560">Oxidoreductase</keyword>
<dbReference type="Pfam" id="PF01011">
    <property type="entry name" value="PQQ"/>
    <property type="match status" value="1"/>
</dbReference>
<dbReference type="InterPro" id="IPR002372">
    <property type="entry name" value="PQQ_rpt_dom"/>
</dbReference>
<keyword evidence="6" id="KW-1185">Reference proteome</keyword>
<dbReference type="Gene3D" id="2.140.10.10">
    <property type="entry name" value="Quinoprotein alcohol dehydrogenase-like superfamily"/>
    <property type="match status" value="2"/>
</dbReference>
<dbReference type="SUPFAM" id="SSF50998">
    <property type="entry name" value="Quinoprotein alcohol dehydrogenase-like"/>
    <property type="match status" value="1"/>
</dbReference>
<protein>
    <recommendedName>
        <fullName evidence="4">Pyrrolo-quinoline quinone repeat domain-containing protein</fullName>
    </recommendedName>
</protein>
<organism evidence="5 6">
    <name type="scientific">Owenia fusiformis</name>
    <name type="common">Polychaete worm</name>
    <dbReference type="NCBI Taxonomy" id="6347"/>
    <lineage>
        <taxon>Eukaryota</taxon>
        <taxon>Metazoa</taxon>
        <taxon>Spiralia</taxon>
        <taxon>Lophotrochozoa</taxon>
        <taxon>Annelida</taxon>
        <taxon>Polychaeta</taxon>
        <taxon>Sedentaria</taxon>
        <taxon>Canalipalpata</taxon>
        <taxon>Sabellida</taxon>
        <taxon>Oweniida</taxon>
        <taxon>Oweniidae</taxon>
        <taxon>Owenia</taxon>
    </lineage>
</organism>
<name>A0A8J1UJ51_OWEFU</name>
<evidence type="ECO:0000256" key="3">
    <source>
        <dbReference type="ARBA" id="ARBA00023002"/>
    </source>
</evidence>